<dbReference type="STRING" id="652787.SAMN05216490_4991"/>
<evidence type="ECO:0008006" key="4">
    <source>
        <dbReference type="Google" id="ProtNLM"/>
    </source>
</evidence>
<feature type="signal peptide" evidence="1">
    <location>
        <begin position="1"/>
        <end position="19"/>
    </location>
</feature>
<dbReference type="OrthoDB" id="975269at2"/>
<dbReference type="Pfam" id="PF14391">
    <property type="entry name" value="DUF4421"/>
    <property type="match status" value="1"/>
</dbReference>
<evidence type="ECO:0000313" key="2">
    <source>
        <dbReference type="EMBL" id="SDT69175.1"/>
    </source>
</evidence>
<name>A0A1H2CF54_MUCMA</name>
<protein>
    <recommendedName>
        <fullName evidence="4">DUF4421 domain-containing protein</fullName>
    </recommendedName>
</protein>
<gene>
    <name evidence="2" type="ORF">SAMN05216490_4991</name>
</gene>
<dbReference type="AlphaFoldDB" id="A0A1H2CF54"/>
<evidence type="ECO:0000256" key="1">
    <source>
        <dbReference type="SAM" id="SignalP"/>
    </source>
</evidence>
<keyword evidence="3" id="KW-1185">Reference proteome</keyword>
<keyword evidence="1" id="KW-0732">Signal</keyword>
<dbReference type="RefSeq" id="WP_091379794.1">
    <property type="nucleotide sequence ID" value="NZ_LT629740.1"/>
</dbReference>
<sequence length="307" mass="34231">MKFIFTIFMLFMATYTAMAQTAKVDTSYIKTYEQKILLQGYVSTNTIQVVNGSKTYNANYPLNVGFGFALKNTIINATYDFGLIPLKGKEYGKTNLNDLQIHNYSTHFMLDIFLQKYSGFYSGGLYNQPITLYPNLSVSQVGAEGSYVFNGNQFSGKAAFEQSEKQLISAGSFIIGGGVYLYRVGLDSNMLIAGNRSVRDLQLGLNLGYVYSWVLGDFWLLSGMAKIGANGGNQQQYAGTGNLKIYPTAFARGSATYAKPNWAVSYLMLINDKSVYAFGNRFDIASINFQLSYVRHLNSIFKRKKNI</sequence>
<dbReference type="Proteomes" id="UP000199679">
    <property type="component" value="Chromosome I"/>
</dbReference>
<proteinExistence type="predicted"/>
<organism evidence="2 3">
    <name type="scientific">Mucilaginibacter mallensis</name>
    <dbReference type="NCBI Taxonomy" id="652787"/>
    <lineage>
        <taxon>Bacteria</taxon>
        <taxon>Pseudomonadati</taxon>
        <taxon>Bacteroidota</taxon>
        <taxon>Sphingobacteriia</taxon>
        <taxon>Sphingobacteriales</taxon>
        <taxon>Sphingobacteriaceae</taxon>
        <taxon>Mucilaginibacter</taxon>
    </lineage>
</organism>
<dbReference type="InterPro" id="IPR025535">
    <property type="entry name" value="DUF4421"/>
</dbReference>
<dbReference type="EMBL" id="LT629740">
    <property type="protein sequence ID" value="SDT69175.1"/>
    <property type="molecule type" value="Genomic_DNA"/>
</dbReference>
<feature type="chain" id="PRO_5009271017" description="DUF4421 domain-containing protein" evidence="1">
    <location>
        <begin position="20"/>
        <end position="307"/>
    </location>
</feature>
<evidence type="ECO:0000313" key="3">
    <source>
        <dbReference type="Proteomes" id="UP000199679"/>
    </source>
</evidence>
<reference evidence="2 3" key="1">
    <citation type="submission" date="2016-10" db="EMBL/GenBank/DDBJ databases">
        <authorList>
            <person name="de Groot N.N."/>
        </authorList>
    </citation>
    <scope>NUCLEOTIDE SEQUENCE [LARGE SCALE GENOMIC DNA]</scope>
    <source>
        <strain evidence="2 3">MP1X4</strain>
    </source>
</reference>
<accession>A0A1H2CF54</accession>